<evidence type="ECO:0000256" key="1">
    <source>
        <dbReference type="ARBA" id="ARBA00023002"/>
    </source>
</evidence>
<keyword evidence="2" id="KW-0045">Antibiotic biosynthesis</keyword>
<dbReference type="Pfam" id="PF02668">
    <property type="entry name" value="TauD"/>
    <property type="match status" value="1"/>
</dbReference>
<dbReference type="EMBL" id="UINC01102512">
    <property type="protein sequence ID" value="SVC64198.1"/>
    <property type="molecule type" value="Genomic_DNA"/>
</dbReference>
<proteinExistence type="predicted"/>
<name>A0A382NUM9_9ZZZZ</name>
<feature type="domain" description="TauD/TfdA-like" evidence="3">
    <location>
        <begin position="91"/>
        <end position="323"/>
    </location>
</feature>
<gene>
    <name evidence="4" type="ORF">METZ01_LOCUS317052</name>
</gene>
<evidence type="ECO:0000256" key="2">
    <source>
        <dbReference type="ARBA" id="ARBA00023194"/>
    </source>
</evidence>
<protein>
    <recommendedName>
        <fullName evidence="3">TauD/TfdA-like domain-containing protein</fullName>
    </recommendedName>
</protein>
<dbReference type="AlphaFoldDB" id="A0A382NUM9"/>
<dbReference type="SUPFAM" id="SSF51197">
    <property type="entry name" value="Clavaminate synthase-like"/>
    <property type="match status" value="1"/>
</dbReference>
<dbReference type="InterPro" id="IPR050411">
    <property type="entry name" value="AlphaKG_dependent_hydroxylases"/>
</dbReference>
<dbReference type="InterPro" id="IPR042098">
    <property type="entry name" value="TauD-like_sf"/>
</dbReference>
<organism evidence="4">
    <name type="scientific">marine metagenome</name>
    <dbReference type="NCBI Taxonomy" id="408172"/>
    <lineage>
        <taxon>unclassified sequences</taxon>
        <taxon>metagenomes</taxon>
        <taxon>ecological metagenomes</taxon>
    </lineage>
</organism>
<keyword evidence="1" id="KW-0560">Oxidoreductase</keyword>
<evidence type="ECO:0000313" key="4">
    <source>
        <dbReference type="EMBL" id="SVC64198.1"/>
    </source>
</evidence>
<dbReference type="PANTHER" id="PTHR10696">
    <property type="entry name" value="GAMMA-BUTYROBETAINE HYDROXYLASE-RELATED"/>
    <property type="match status" value="1"/>
</dbReference>
<accession>A0A382NUM9</accession>
<dbReference type="Gene3D" id="3.60.130.10">
    <property type="entry name" value="Clavaminate synthase-like"/>
    <property type="match status" value="1"/>
</dbReference>
<reference evidence="4" key="1">
    <citation type="submission" date="2018-05" db="EMBL/GenBank/DDBJ databases">
        <authorList>
            <person name="Lanie J.A."/>
            <person name="Ng W.-L."/>
            <person name="Kazmierczak K.M."/>
            <person name="Andrzejewski T.M."/>
            <person name="Davidsen T.M."/>
            <person name="Wayne K.J."/>
            <person name="Tettelin H."/>
            <person name="Glass J.I."/>
            <person name="Rusch D."/>
            <person name="Podicherti R."/>
            <person name="Tsui H.-C.T."/>
            <person name="Winkler M.E."/>
        </authorList>
    </citation>
    <scope>NUCLEOTIDE SEQUENCE</scope>
</reference>
<sequence>MDGHIDLSYEALDGPRSTQGVKKERAWLASDLKADDWLVPVNEDAKSEIKTMIQKMCSHPLPMLLRRPDQFDIPHLREIYMKCESILNSGIGFAVIDKLPIDDYDFDNIIEVYWTLGQLIGPNVAQKWDGTMVYDVIDTKKTYGYGVRGSATSVELLFHTDNAFGIRVPDYVGLLCKHHAKSGGLSRFCSLYSVHNRMEKKYPKELARLYQPVYFDRQAEHAPHEPKTSFAPFFSWSHDQLRCRANTSLIRKGYEVSDRRMDPPLVAAIEAIDEVTSSPDLWIEAPLERGQIQYLNNHELGHYRSDFNDYRDPNKKRHLYRLWHRSEGDLAYDG</sequence>
<dbReference type="GO" id="GO:0017000">
    <property type="term" value="P:antibiotic biosynthetic process"/>
    <property type="evidence" value="ECO:0007669"/>
    <property type="project" value="UniProtKB-KW"/>
</dbReference>
<dbReference type="InterPro" id="IPR003819">
    <property type="entry name" value="TauD/TfdA-like"/>
</dbReference>
<evidence type="ECO:0000259" key="3">
    <source>
        <dbReference type="Pfam" id="PF02668"/>
    </source>
</evidence>
<dbReference type="GO" id="GO:0016491">
    <property type="term" value="F:oxidoreductase activity"/>
    <property type="evidence" value="ECO:0007669"/>
    <property type="project" value="UniProtKB-KW"/>
</dbReference>
<dbReference type="PANTHER" id="PTHR10696:SF56">
    <property type="entry name" value="TAUD_TFDA-LIKE DOMAIN-CONTAINING PROTEIN"/>
    <property type="match status" value="1"/>
</dbReference>